<reference evidence="2" key="1">
    <citation type="submission" date="2022-05" db="EMBL/GenBank/DDBJ databases">
        <title>Jatrophihabitans sp. SB3-54 whole genome sequence.</title>
        <authorList>
            <person name="Suh M.K."/>
            <person name="Eom M.K."/>
            <person name="Kim J.S."/>
            <person name="Kim H.S."/>
            <person name="Do H.E."/>
            <person name="Shin Y.K."/>
            <person name="Lee J.-S."/>
        </authorList>
    </citation>
    <scope>NUCLEOTIDE SEQUENCE</scope>
    <source>
        <strain evidence="2">SB3-54</strain>
    </source>
</reference>
<gene>
    <name evidence="2" type="ORF">M6B22_03540</name>
</gene>
<accession>A0ABY7K0Y1</accession>
<dbReference type="InterPro" id="IPR014914">
    <property type="entry name" value="RES_dom"/>
</dbReference>
<sequence length="197" mass="22914">MGDYGSRLPNDRPAQLRLVTLRQPWYRLDREPPERWSWRPFRSPRYRFDPASGATRVRYAADAPRVAMRERFDEAARIVRHSDRTLRLVELTGSVRVVDLRRDRVLDALGLDDQINTARAEDVWIACQRLSDLVRDWFGDRCDGIAYRSRTSPERGANLVLFEHAPLRARDLGPLIDQAELIVSCVLTDGFIIRGWR</sequence>
<protein>
    <submittedName>
        <fullName evidence="2">RES family NAD+ phosphorylase</fullName>
    </submittedName>
</protein>
<evidence type="ECO:0000313" key="3">
    <source>
        <dbReference type="Proteomes" id="UP001164693"/>
    </source>
</evidence>
<dbReference type="RefSeq" id="WP_269444394.1">
    <property type="nucleotide sequence ID" value="NZ_CP097463.1"/>
</dbReference>
<dbReference type="Proteomes" id="UP001164693">
    <property type="component" value="Chromosome"/>
</dbReference>
<evidence type="ECO:0000313" key="2">
    <source>
        <dbReference type="EMBL" id="WAX57845.1"/>
    </source>
</evidence>
<name>A0ABY7K0Y1_9ACTN</name>
<dbReference type="Pfam" id="PF08808">
    <property type="entry name" value="RES"/>
    <property type="match status" value="1"/>
</dbReference>
<evidence type="ECO:0000259" key="1">
    <source>
        <dbReference type="Pfam" id="PF08808"/>
    </source>
</evidence>
<dbReference type="EMBL" id="CP097463">
    <property type="protein sequence ID" value="WAX57845.1"/>
    <property type="molecule type" value="Genomic_DNA"/>
</dbReference>
<proteinExistence type="predicted"/>
<organism evidence="2 3">
    <name type="scientific">Jatrophihabitans cynanchi</name>
    <dbReference type="NCBI Taxonomy" id="2944128"/>
    <lineage>
        <taxon>Bacteria</taxon>
        <taxon>Bacillati</taxon>
        <taxon>Actinomycetota</taxon>
        <taxon>Actinomycetes</taxon>
        <taxon>Jatrophihabitantales</taxon>
        <taxon>Jatrophihabitantaceae</taxon>
        <taxon>Jatrophihabitans</taxon>
    </lineage>
</organism>
<keyword evidence="3" id="KW-1185">Reference proteome</keyword>
<feature type="domain" description="RES" evidence="1">
    <location>
        <begin position="25"/>
        <end position="167"/>
    </location>
</feature>